<evidence type="ECO:0000313" key="9">
    <source>
        <dbReference type="EMBL" id="KAG9196100.1"/>
    </source>
</evidence>
<feature type="domain" description="Rhodopsin" evidence="8">
    <location>
        <begin position="27"/>
        <end position="264"/>
    </location>
</feature>
<evidence type="ECO:0000256" key="1">
    <source>
        <dbReference type="ARBA" id="ARBA00004141"/>
    </source>
</evidence>
<accession>A0AAD4IKE8</accession>
<evidence type="ECO:0000256" key="7">
    <source>
        <dbReference type="SAM" id="Phobius"/>
    </source>
</evidence>
<dbReference type="InterPro" id="IPR049326">
    <property type="entry name" value="Rhodopsin_dom_fungi"/>
</dbReference>
<dbReference type="Proteomes" id="UP001199106">
    <property type="component" value="Unassembled WGS sequence"/>
</dbReference>
<comment type="similarity">
    <text evidence="5">Belongs to the SAT4 family.</text>
</comment>
<dbReference type="PANTHER" id="PTHR33048">
    <property type="entry name" value="PTH11-LIKE INTEGRAL MEMBRANE PROTEIN (AFU_ORTHOLOGUE AFUA_5G11245)"/>
    <property type="match status" value="1"/>
</dbReference>
<feature type="transmembrane region" description="Helical" evidence="7">
    <location>
        <begin position="203"/>
        <end position="227"/>
    </location>
</feature>
<dbReference type="EMBL" id="JAANER010000001">
    <property type="protein sequence ID" value="KAG9196100.1"/>
    <property type="molecule type" value="Genomic_DNA"/>
</dbReference>
<dbReference type="InterPro" id="IPR052337">
    <property type="entry name" value="SAT4-like"/>
</dbReference>
<dbReference type="Pfam" id="PF20684">
    <property type="entry name" value="Fung_rhodopsin"/>
    <property type="match status" value="1"/>
</dbReference>
<keyword evidence="4 7" id="KW-0472">Membrane</keyword>
<evidence type="ECO:0000256" key="5">
    <source>
        <dbReference type="ARBA" id="ARBA00038359"/>
    </source>
</evidence>
<proteinExistence type="inferred from homology"/>
<dbReference type="AlphaFoldDB" id="A0AAD4IKE8"/>
<feature type="compositionally biased region" description="Acidic residues" evidence="6">
    <location>
        <begin position="484"/>
        <end position="495"/>
    </location>
</feature>
<feature type="transmembrane region" description="Helical" evidence="7">
    <location>
        <begin position="6"/>
        <end position="27"/>
    </location>
</feature>
<gene>
    <name evidence="9" type="ORF">G6011_01221</name>
</gene>
<evidence type="ECO:0000256" key="4">
    <source>
        <dbReference type="ARBA" id="ARBA00023136"/>
    </source>
</evidence>
<evidence type="ECO:0000256" key="2">
    <source>
        <dbReference type="ARBA" id="ARBA00022692"/>
    </source>
</evidence>
<feature type="region of interest" description="Disordered" evidence="6">
    <location>
        <begin position="484"/>
        <end position="568"/>
    </location>
</feature>
<evidence type="ECO:0000313" key="10">
    <source>
        <dbReference type="Proteomes" id="UP001199106"/>
    </source>
</evidence>
<evidence type="ECO:0000256" key="6">
    <source>
        <dbReference type="SAM" id="MobiDB-lite"/>
    </source>
</evidence>
<dbReference type="GO" id="GO:0016020">
    <property type="term" value="C:membrane"/>
    <property type="evidence" value="ECO:0007669"/>
    <property type="project" value="UniProtKB-SubCell"/>
</dbReference>
<feature type="transmembrane region" description="Helical" evidence="7">
    <location>
        <begin position="39"/>
        <end position="59"/>
    </location>
</feature>
<dbReference type="PANTHER" id="PTHR33048:SF42">
    <property type="entry name" value="INTEGRAL MEMBRANE PROTEIN"/>
    <property type="match status" value="1"/>
</dbReference>
<feature type="transmembrane region" description="Helical" evidence="7">
    <location>
        <begin position="169"/>
        <end position="191"/>
    </location>
</feature>
<feature type="transmembrane region" description="Helical" evidence="7">
    <location>
        <begin position="79"/>
        <end position="98"/>
    </location>
</feature>
<evidence type="ECO:0000256" key="3">
    <source>
        <dbReference type="ARBA" id="ARBA00022989"/>
    </source>
</evidence>
<keyword evidence="10" id="KW-1185">Reference proteome</keyword>
<reference evidence="9" key="1">
    <citation type="submission" date="2021-07" db="EMBL/GenBank/DDBJ databases">
        <title>Genome Resource of American Ginseng Black Spot Pathogen Alternaria panax.</title>
        <authorList>
            <person name="Qiu C."/>
            <person name="Wang W."/>
            <person name="Liu Z."/>
        </authorList>
    </citation>
    <scope>NUCLEOTIDE SEQUENCE</scope>
    <source>
        <strain evidence="9">BNCC115425</strain>
    </source>
</reference>
<name>A0AAD4IKE8_9PLEO</name>
<evidence type="ECO:0000259" key="8">
    <source>
        <dbReference type="Pfam" id="PF20684"/>
    </source>
</evidence>
<keyword evidence="3 7" id="KW-1133">Transmembrane helix</keyword>
<keyword evidence="2 7" id="KW-0812">Transmembrane</keyword>
<sequence length="568" mass="63832">MGVPDNGPVIAGVTWMLTVLSGGFLGVRFYAKISRKQGLWWDDHILAVSWILLLAQAAITQAGQQLGFGKRTEDIPVQYLTTVALGMSVAASISCFASTLSKISFGVTLLRLTTRCLRWFVWFCIVTLFLIMLPSALATWVQCHPMEKAWNDSIPGTCWDPSRSVDYGIFNAAWCAAADFALALLPWYLIWGLQLKLREKIGVGIAMSMGVLSGVCAIVKGVYVIQLRQGDFSFNGKELTIWTAVETATAIIAASIPVLRVFFKETISSYSRSHMRTNKSVPLSRLNQSQHSATTTTVHAMGKGKEGRWTVIEDNGDDSSQRGILDDEEMGRVRRMTAYEDDHIMQTNTVTVTIESDARSDHKARLKAITIEKWKLGGGFATFAGDSDFLPRANFSKPADRITGRHTAQKQARMRLLLSRQFPNSSKDDLRLYWVQCYEPTYVDEFMTTWDRVMEGNRKNRPNIASESRVIVFESGIFLENAEAENAEDDDDLEDHDYPNQEKTTNDDDFRDDDFRDDDFRDDDFRDDDFQDNDISDTDTANAEGAKSRPSGLTTRTAIWPFTRASHD</sequence>
<comment type="subcellular location">
    <subcellularLocation>
        <location evidence="1">Membrane</location>
        <topology evidence="1">Multi-pass membrane protein</topology>
    </subcellularLocation>
</comment>
<comment type="caution">
    <text evidence="9">The sequence shown here is derived from an EMBL/GenBank/DDBJ whole genome shotgun (WGS) entry which is preliminary data.</text>
</comment>
<feature type="compositionally biased region" description="Basic and acidic residues" evidence="6">
    <location>
        <begin position="496"/>
        <end position="508"/>
    </location>
</feature>
<feature type="compositionally biased region" description="Acidic residues" evidence="6">
    <location>
        <begin position="509"/>
        <end position="537"/>
    </location>
</feature>
<organism evidence="9 10">
    <name type="scientific">Alternaria panax</name>
    <dbReference type="NCBI Taxonomy" id="48097"/>
    <lineage>
        <taxon>Eukaryota</taxon>
        <taxon>Fungi</taxon>
        <taxon>Dikarya</taxon>
        <taxon>Ascomycota</taxon>
        <taxon>Pezizomycotina</taxon>
        <taxon>Dothideomycetes</taxon>
        <taxon>Pleosporomycetidae</taxon>
        <taxon>Pleosporales</taxon>
        <taxon>Pleosporineae</taxon>
        <taxon>Pleosporaceae</taxon>
        <taxon>Alternaria</taxon>
        <taxon>Alternaria sect. Panax</taxon>
    </lineage>
</organism>
<feature type="transmembrane region" description="Helical" evidence="7">
    <location>
        <begin position="119"/>
        <end position="141"/>
    </location>
</feature>
<feature type="transmembrane region" description="Helical" evidence="7">
    <location>
        <begin position="239"/>
        <end position="263"/>
    </location>
</feature>
<protein>
    <recommendedName>
        <fullName evidence="8">Rhodopsin domain-containing protein</fullName>
    </recommendedName>
</protein>